<evidence type="ECO:0000313" key="3">
    <source>
        <dbReference type="Proteomes" id="UP000039865"/>
    </source>
</evidence>
<dbReference type="InParanoid" id="A0A078AV93"/>
<dbReference type="GO" id="GO:0016758">
    <property type="term" value="F:hexosyltransferase activity"/>
    <property type="evidence" value="ECO:0007669"/>
    <property type="project" value="UniProtKB-ARBA"/>
</dbReference>
<feature type="domain" description="Glycosyltransferase 2-like" evidence="1">
    <location>
        <begin position="316"/>
        <end position="436"/>
    </location>
</feature>
<evidence type="ECO:0000313" key="2">
    <source>
        <dbReference type="EMBL" id="CDW86119.1"/>
    </source>
</evidence>
<dbReference type="Gene3D" id="3.90.550.10">
    <property type="entry name" value="Spore Coat Polysaccharide Biosynthesis Protein SpsA, Chain A"/>
    <property type="match status" value="1"/>
</dbReference>
<dbReference type="InterPro" id="IPR001173">
    <property type="entry name" value="Glyco_trans_2-like"/>
</dbReference>
<dbReference type="Proteomes" id="UP000039865">
    <property type="component" value="Unassembled WGS sequence"/>
</dbReference>
<evidence type="ECO:0000259" key="1">
    <source>
        <dbReference type="Pfam" id="PF00535"/>
    </source>
</evidence>
<protein>
    <recommendedName>
        <fullName evidence="1">Glycosyltransferase 2-like domain-containing protein</fullName>
    </recommendedName>
</protein>
<proteinExistence type="predicted"/>
<reference evidence="2 3" key="1">
    <citation type="submission" date="2014-06" db="EMBL/GenBank/DDBJ databases">
        <authorList>
            <person name="Swart Estienne"/>
        </authorList>
    </citation>
    <scope>NUCLEOTIDE SEQUENCE [LARGE SCALE GENOMIC DNA]</scope>
    <source>
        <strain evidence="2 3">130c</strain>
    </source>
</reference>
<dbReference type="PANTHER" id="PTHR22916">
    <property type="entry name" value="GLYCOSYLTRANSFERASE"/>
    <property type="match status" value="1"/>
</dbReference>
<dbReference type="Pfam" id="PF00535">
    <property type="entry name" value="Glycos_transf_2"/>
    <property type="match status" value="1"/>
</dbReference>
<dbReference type="EMBL" id="CCKQ01014364">
    <property type="protein sequence ID" value="CDW86119.1"/>
    <property type="molecule type" value="Genomic_DNA"/>
</dbReference>
<dbReference type="InterPro" id="IPR029044">
    <property type="entry name" value="Nucleotide-diphossugar_trans"/>
</dbReference>
<keyword evidence="3" id="KW-1185">Reference proteome</keyword>
<name>A0A078AV93_STYLE</name>
<sequence>MSILIFGEGNKQEFESSIKNVLDQSFKDYDVLILVRNNEEVNSIRRFLLKQYQTLFATQVKYQLTKDLNDFTGKIEYSLKKMKGQFITLYHVKTISFPERFNKLSNVLRSHQISALVSDLEIKNHNNDHLSNKQPILRDYSRSLNNIFFSVQPELEFTLTIKKQFLEEIIQNTKYLNRFEIFKQIRSNGNIFQIPDKLINITFDSYKKKYTNDFVQVPQNDNSMYKQYNRYLQNKNVNNLTNRQFSQFLNCSYDYLACDLQTQEIVQYLLIDSYLRLENPTQDFLKSMREKMLQLNQNIRHQMRVAKNPGQYPLVSVVMACHDRDYFFLEAVRSVFQLTYTNWELLIVDDASQNPLTYSILYLLEWHPKIRVSYLYTNWYCSFTNNFALAQLKGDFFALLDDDDIMVEDRLERQLSYMQNNPELDLIGANGLFYNEIGNYLYGLSIL</sequence>
<dbReference type="OrthoDB" id="419989at2759"/>
<gene>
    <name evidence="2" type="primary">Contig12651.g13500</name>
    <name evidence="2" type="ORF">STYLEM_15210</name>
</gene>
<accession>A0A078AV93</accession>
<organism evidence="2 3">
    <name type="scientific">Stylonychia lemnae</name>
    <name type="common">Ciliate</name>
    <dbReference type="NCBI Taxonomy" id="5949"/>
    <lineage>
        <taxon>Eukaryota</taxon>
        <taxon>Sar</taxon>
        <taxon>Alveolata</taxon>
        <taxon>Ciliophora</taxon>
        <taxon>Intramacronucleata</taxon>
        <taxon>Spirotrichea</taxon>
        <taxon>Stichotrichia</taxon>
        <taxon>Sporadotrichida</taxon>
        <taxon>Oxytrichidae</taxon>
        <taxon>Stylonychinae</taxon>
        <taxon>Stylonychia</taxon>
    </lineage>
</organism>
<dbReference type="SUPFAM" id="SSF53448">
    <property type="entry name" value="Nucleotide-diphospho-sugar transferases"/>
    <property type="match status" value="1"/>
</dbReference>
<dbReference type="AlphaFoldDB" id="A0A078AV93"/>
<dbReference type="PANTHER" id="PTHR22916:SF3">
    <property type="entry name" value="UDP-GLCNAC:BETAGAL BETA-1,3-N-ACETYLGLUCOSAMINYLTRANSFERASE-LIKE PROTEIN 1"/>
    <property type="match status" value="1"/>
</dbReference>